<sequence>MQTRAYGKLYEENDVILCISYVYNRNQAHNFLGKTVIRILNFIYFIIITQLLFFSSRKESRTELGLCMYISSCTYMYVFFFFRYLLTFSFQFKQDHFYLSTFS</sequence>
<reference evidence="2" key="1">
    <citation type="submission" date="2021-05" db="EMBL/GenBank/DDBJ databases">
        <authorList>
            <person name="Alioto T."/>
            <person name="Alioto T."/>
            <person name="Gomez Garrido J."/>
        </authorList>
    </citation>
    <scope>NUCLEOTIDE SEQUENCE</scope>
</reference>
<organism evidence="2">
    <name type="scientific">Cacopsylla melanoneura</name>
    <dbReference type="NCBI Taxonomy" id="428564"/>
    <lineage>
        <taxon>Eukaryota</taxon>
        <taxon>Metazoa</taxon>
        <taxon>Ecdysozoa</taxon>
        <taxon>Arthropoda</taxon>
        <taxon>Hexapoda</taxon>
        <taxon>Insecta</taxon>
        <taxon>Pterygota</taxon>
        <taxon>Neoptera</taxon>
        <taxon>Paraneoptera</taxon>
        <taxon>Hemiptera</taxon>
        <taxon>Sternorrhyncha</taxon>
        <taxon>Psylloidea</taxon>
        <taxon>Psyllidae</taxon>
        <taxon>Psyllinae</taxon>
        <taxon>Cacopsylla</taxon>
    </lineage>
</organism>
<dbReference type="EMBL" id="HBUF01113531">
    <property type="protein sequence ID" value="CAG6640723.1"/>
    <property type="molecule type" value="Transcribed_RNA"/>
</dbReference>
<dbReference type="AlphaFoldDB" id="A0A8D8VYR7"/>
<name>A0A8D8VYR7_9HEMI</name>
<feature type="transmembrane region" description="Helical" evidence="1">
    <location>
        <begin position="66"/>
        <end position="86"/>
    </location>
</feature>
<feature type="transmembrane region" description="Helical" evidence="1">
    <location>
        <begin position="35"/>
        <end position="54"/>
    </location>
</feature>
<proteinExistence type="predicted"/>
<keyword evidence="1" id="KW-1133">Transmembrane helix</keyword>
<accession>A0A8D8VYR7</accession>
<protein>
    <recommendedName>
        <fullName evidence="3">Transmembrane protein</fullName>
    </recommendedName>
</protein>
<evidence type="ECO:0000313" key="2">
    <source>
        <dbReference type="EMBL" id="CAG6640723.1"/>
    </source>
</evidence>
<keyword evidence="1" id="KW-0472">Membrane</keyword>
<evidence type="ECO:0008006" key="3">
    <source>
        <dbReference type="Google" id="ProtNLM"/>
    </source>
</evidence>
<evidence type="ECO:0000256" key="1">
    <source>
        <dbReference type="SAM" id="Phobius"/>
    </source>
</evidence>
<keyword evidence="1" id="KW-0812">Transmembrane</keyword>